<evidence type="ECO:0000256" key="3">
    <source>
        <dbReference type="ARBA" id="ARBA00022692"/>
    </source>
</evidence>
<dbReference type="GO" id="GO:0071880">
    <property type="term" value="P:adenylate cyclase-activating adrenergic receptor signaling pathway"/>
    <property type="evidence" value="ECO:0007669"/>
    <property type="project" value="TreeGrafter"/>
</dbReference>
<dbReference type="AlphaFoldDB" id="A0A814LA52"/>
<feature type="transmembrane region" description="Helical" evidence="10">
    <location>
        <begin position="546"/>
        <end position="569"/>
    </location>
</feature>
<evidence type="ECO:0000256" key="1">
    <source>
        <dbReference type="ARBA" id="ARBA00004651"/>
    </source>
</evidence>
<dbReference type="PRINTS" id="PR00237">
    <property type="entry name" value="GPCRRHODOPSN"/>
</dbReference>
<keyword evidence="8 9" id="KW-0807">Transducer</keyword>
<dbReference type="InterPro" id="IPR000995">
    <property type="entry name" value="Musac_Ach_rcpt"/>
</dbReference>
<organism evidence="12 14">
    <name type="scientific">Rotaria sordida</name>
    <dbReference type="NCBI Taxonomy" id="392033"/>
    <lineage>
        <taxon>Eukaryota</taxon>
        <taxon>Metazoa</taxon>
        <taxon>Spiralia</taxon>
        <taxon>Gnathifera</taxon>
        <taxon>Rotifera</taxon>
        <taxon>Eurotatoria</taxon>
        <taxon>Bdelloidea</taxon>
        <taxon>Philodinida</taxon>
        <taxon>Philodinidae</taxon>
        <taxon>Rotaria</taxon>
    </lineage>
</organism>
<feature type="domain" description="G-protein coupled receptors family 1 profile" evidence="11">
    <location>
        <begin position="44"/>
        <end position="597"/>
    </location>
</feature>
<proteinExistence type="inferred from homology"/>
<dbReference type="PROSITE" id="PS00237">
    <property type="entry name" value="G_PROTEIN_RECEP_F1_1"/>
    <property type="match status" value="1"/>
</dbReference>
<protein>
    <recommendedName>
        <fullName evidence="11">G-protein coupled receptors family 1 profile domain-containing protein</fullName>
    </recommendedName>
</protein>
<dbReference type="InterPro" id="IPR017452">
    <property type="entry name" value="GPCR_Rhodpsn_7TM"/>
</dbReference>
<dbReference type="PRINTS" id="PR00243">
    <property type="entry name" value="MUSCARINICR"/>
</dbReference>
<evidence type="ECO:0000256" key="9">
    <source>
        <dbReference type="RuleBase" id="RU000688"/>
    </source>
</evidence>
<dbReference type="GO" id="GO:0045202">
    <property type="term" value="C:synapse"/>
    <property type="evidence" value="ECO:0007669"/>
    <property type="project" value="GOC"/>
</dbReference>
<evidence type="ECO:0000313" key="13">
    <source>
        <dbReference type="EMBL" id="CAF3825986.1"/>
    </source>
</evidence>
<evidence type="ECO:0000313" key="12">
    <source>
        <dbReference type="EMBL" id="CAF1061521.1"/>
    </source>
</evidence>
<feature type="transmembrane region" description="Helical" evidence="10">
    <location>
        <begin position="64"/>
        <end position="90"/>
    </location>
</feature>
<dbReference type="Pfam" id="PF00001">
    <property type="entry name" value="7tm_1"/>
    <property type="match status" value="1"/>
</dbReference>
<keyword evidence="3 9" id="KW-0812">Transmembrane</keyword>
<dbReference type="Gene3D" id="1.20.1070.10">
    <property type="entry name" value="Rhodopsin 7-helix transmembrane proteins"/>
    <property type="match status" value="2"/>
</dbReference>
<feature type="transmembrane region" description="Helical" evidence="10">
    <location>
        <begin position="200"/>
        <end position="218"/>
    </location>
</feature>
<gene>
    <name evidence="13" type="ORF">FNK824_LOCUS16454</name>
    <name evidence="12" type="ORF">SEV965_LOCUS13872</name>
</gene>
<evidence type="ECO:0000256" key="2">
    <source>
        <dbReference type="ARBA" id="ARBA00022475"/>
    </source>
</evidence>
<keyword evidence="4 10" id="KW-1133">Transmembrane helix</keyword>
<comment type="subcellular location">
    <subcellularLocation>
        <location evidence="1">Cell membrane</location>
        <topology evidence="1">Multi-pass membrane protein</topology>
    </subcellularLocation>
</comment>
<name>A0A814LA52_9BILA</name>
<keyword evidence="2" id="KW-1003">Cell membrane</keyword>
<evidence type="ECO:0000256" key="10">
    <source>
        <dbReference type="SAM" id="Phobius"/>
    </source>
</evidence>
<evidence type="ECO:0000256" key="8">
    <source>
        <dbReference type="ARBA" id="ARBA00023224"/>
    </source>
</evidence>
<sequence>MSMNDSTQSSLTDGNTSTIFVEKLFQKIILGCFLSSLSIFTVCGNILVLYAIQTEKNLRTVSNLFILSLALADLAVGLFVMPLSAAQIIAGRWPFSSVICKMWLSIDYVASTASIFNLVLLSLDRYWAVVYPLRYLRKRTRRRATVFILIVWFIASLWAPAIIFWSYIAPQHSDTIKHNECDTSFRSNKTFKTLTALVNFYFPLLTMIIVSCRIMVAIRSRSQMEYGRRLSSTTQKQMKLDRTFKTSIRDENQTNFKFNNTSRPLLPPRIVTNPLDSSLPDYQPISNNINDNITPTIEPGQCFCSTCQPSNENDNESLWEVQQSPIKKSNLSQTKHFSFAQIKPLSRIFSPKKLTEENTIRKSLEAYKTTYDNDNIKIRNSFSESNNMKYSMIIYSNEHSQKHLSPVLEKASIKQSTSSLNKIPIKQSKSRTVSITSSFSDECVEPIFFHSTEDQQKSKSIENMTIQQPTISNQSQPINSSPKLAKTVTAAAAAVGNDSIMTNRHDSSAYSSTHNTPKMSFSFFHTLINPSHSKSLQKELKAARQLGMLVGVFTVSWLPYFILFLVVAWCNHCVSDTIFVASIWLGYLNSTFNPLIYPLCNAHFRRAFQKICYCKHEKTKLPNLNALRELQALHGMRQRR</sequence>
<feature type="transmembrane region" description="Helical" evidence="10">
    <location>
        <begin position="102"/>
        <end position="123"/>
    </location>
</feature>
<comment type="caution">
    <text evidence="12">The sequence shown here is derived from an EMBL/GenBank/DDBJ whole genome shotgun (WGS) entry which is preliminary data.</text>
</comment>
<evidence type="ECO:0000313" key="14">
    <source>
        <dbReference type="Proteomes" id="UP000663889"/>
    </source>
</evidence>
<feature type="transmembrane region" description="Helical" evidence="10">
    <location>
        <begin position="144"/>
        <end position="168"/>
    </location>
</feature>
<dbReference type="EMBL" id="CAJNOU010000670">
    <property type="protein sequence ID" value="CAF1061521.1"/>
    <property type="molecule type" value="Genomic_DNA"/>
</dbReference>
<evidence type="ECO:0000256" key="7">
    <source>
        <dbReference type="ARBA" id="ARBA00023170"/>
    </source>
</evidence>
<dbReference type="PANTHER" id="PTHR24248:SF204">
    <property type="entry name" value="HISTAMINE H1 RECEPTOR"/>
    <property type="match status" value="1"/>
</dbReference>
<dbReference type="GO" id="GO:0016907">
    <property type="term" value="F:G protein-coupled acetylcholine receptor activity"/>
    <property type="evidence" value="ECO:0007669"/>
    <property type="project" value="InterPro"/>
</dbReference>
<dbReference type="GO" id="GO:0043410">
    <property type="term" value="P:positive regulation of MAPK cascade"/>
    <property type="evidence" value="ECO:0007669"/>
    <property type="project" value="TreeGrafter"/>
</dbReference>
<accession>A0A814LA52</accession>
<dbReference type="PROSITE" id="PS50262">
    <property type="entry name" value="G_PROTEIN_RECEP_F1_2"/>
    <property type="match status" value="1"/>
</dbReference>
<dbReference type="InterPro" id="IPR000276">
    <property type="entry name" value="GPCR_Rhodpsn"/>
</dbReference>
<dbReference type="SMART" id="SM01381">
    <property type="entry name" value="7TM_GPCR_Srsx"/>
    <property type="match status" value="1"/>
</dbReference>
<evidence type="ECO:0000256" key="5">
    <source>
        <dbReference type="ARBA" id="ARBA00023040"/>
    </source>
</evidence>
<dbReference type="Proteomes" id="UP000663889">
    <property type="component" value="Unassembled WGS sequence"/>
</dbReference>
<dbReference type="SUPFAM" id="SSF81321">
    <property type="entry name" value="Family A G protein-coupled receptor-like"/>
    <property type="match status" value="2"/>
</dbReference>
<keyword evidence="5 9" id="KW-0297">G-protein coupled receptor</keyword>
<evidence type="ECO:0000256" key="4">
    <source>
        <dbReference type="ARBA" id="ARBA00022989"/>
    </source>
</evidence>
<reference evidence="12" key="1">
    <citation type="submission" date="2021-02" db="EMBL/GenBank/DDBJ databases">
        <authorList>
            <person name="Nowell W R."/>
        </authorList>
    </citation>
    <scope>NUCLEOTIDE SEQUENCE</scope>
</reference>
<comment type="similarity">
    <text evidence="9">Belongs to the G-protein coupled receptor 1 family.</text>
</comment>
<keyword evidence="7 9" id="KW-0675">Receptor</keyword>
<keyword evidence="6 10" id="KW-0472">Membrane</keyword>
<feature type="transmembrane region" description="Helical" evidence="10">
    <location>
        <begin position="28"/>
        <end position="52"/>
    </location>
</feature>
<dbReference type="PANTHER" id="PTHR24248">
    <property type="entry name" value="ADRENERGIC RECEPTOR-RELATED G-PROTEIN COUPLED RECEPTOR"/>
    <property type="match status" value="1"/>
</dbReference>
<dbReference type="Proteomes" id="UP000663874">
    <property type="component" value="Unassembled WGS sequence"/>
</dbReference>
<evidence type="ECO:0000256" key="6">
    <source>
        <dbReference type="ARBA" id="ARBA00023136"/>
    </source>
</evidence>
<dbReference type="EMBL" id="CAJOBE010002494">
    <property type="protein sequence ID" value="CAF3825986.1"/>
    <property type="molecule type" value="Genomic_DNA"/>
</dbReference>
<dbReference type="GO" id="GO:0005886">
    <property type="term" value="C:plasma membrane"/>
    <property type="evidence" value="ECO:0007669"/>
    <property type="project" value="UniProtKB-SubCell"/>
</dbReference>
<evidence type="ECO:0000259" key="11">
    <source>
        <dbReference type="PROSITE" id="PS50262"/>
    </source>
</evidence>